<accession>A0A2G5I1L4</accession>
<dbReference type="AlphaFoldDB" id="A0A2G5I1L4"/>
<sequence>MSLNPIPVTEVPLKRKVTKSRQIHRGDSDSSTYTTASENSRDMATQTTEPMPSPRLSTTHNPARMSGGAGSDKSVSFVPTPPASPDEKSRAEAELVRDKKDKSEKAKRPSFKRNLSSLWKVLDPPELAHNTGALHNLVKAQDENHKRNYSADSTTLVETIAHTRQLKQR</sequence>
<dbReference type="EMBL" id="CP134186">
    <property type="protein sequence ID" value="WPB00451.1"/>
    <property type="molecule type" value="Genomic_DNA"/>
</dbReference>
<protein>
    <submittedName>
        <fullName evidence="2">Uncharacterized protein</fullName>
    </submittedName>
</protein>
<feature type="compositionally biased region" description="Polar residues" evidence="1">
    <location>
        <begin position="29"/>
        <end position="61"/>
    </location>
</feature>
<feature type="compositionally biased region" description="Basic and acidic residues" evidence="1">
    <location>
        <begin position="85"/>
        <end position="107"/>
    </location>
</feature>
<reference evidence="2 4" key="1">
    <citation type="submission" date="2015-10" db="EMBL/GenBank/DDBJ databases">
        <title>The cercosporin biosynthetic gene cluster was horizontally transferred to several fungal lineages and shown to be expanded in Cercospora beticola based on microsynteny with recipient genomes.</title>
        <authorList>
            <person name="De Jonge R."/>
            <person name="Ebert M.K."/>
            <person name="Suttle J.C."/>
            <person name="Jurick Ii W.M."/>
            <person name="Secor G.A."/>
            <person name="Thomma B.P."/>
            <person name="Van De Peer Y."/>
            <person name="Bolton M.D."/>
        </authorList>
    </citation>
    <scope>NUCLEOTIDE SEQUENCE [LARGE SCALE GENOMIC DNA]</scope>
    <source>
        <strain evidence="2 4">09-40</strain>
    </source>
</reference>
<evidence type="ECO:0000313" key="5">
    <source>
        <dbReference type="Proteomes" id="UP001302367"/>
    </source>
</evidence>
<organism evidence="2 4">
    <name type="scientific">Cercospora beticola</name>
    <name type="common">Sugarbeet leaf spot fungus</name>
    <dbReference type="NCBI Taxonomy" id="122368"/>
    <lineage>
        <taxon>Eukaryota</taxon>
        <taxon>Fungi</taxon>
        <taxon>Dikarya</taxon>
        <taxon>Ascomycota</taxon>
        <taxon>Pezizomycotina</taxon>
        <taxon>Dothideomycetes</taxon>
        <taxon>Dothideomycetidae</taxon>
        <taxon>Mycosphaerellales</taxon>
        <taxon>Mycosphaerellaceae</taxon>
        <taxon>Cercospora</taxon>
    </lineage>
</organism>
<gene>
    <name evidence="2" type="ORF">CB0940_03276</name>
    <name evidence="3" type="ORF">RHO25_005070</name>
</gene>
<dbReference type="Proteomes" id="UP000230605">
    <property type="component" value="Chromosome 3"/>
</dbReference>
<keyword evidence="5" id="KW-1185">Reference proteome</keyword>
<proteinExistence type="predicted"/>
<evidence type="ECO:0000256" key="1">
    <source>
        <dbReference type="SAM" id="MobiDB-lite"/>
    </source>
</evidence>
<reference evidence="3 5" key="2">
    <citation type="submission" date="2023-09" db="EMBL/GenBank/DDBJ databases">
        <title>Complete-Gapless Cercospora beticola genome.</title>
        <authorList>
            <person name="Wyatt N.A."/>
            <person name="Spanner R.E."/>
            <person name="Bolton M.D."/>
        </authorList>
    </citation>
    <scope>NUCLEOTIDE SEQUENCE [LARGE SCALE GENOMIC DNA]</scope>
    <source>
        <strain evidence="3">Cb09-40</strain>
    </source>
</reference>
<feature type="compositionally biased region" description="Basic residues" evidence="1">
    <location>
        <begin position="14"/>
        <end position="23"/>
    </location>
</feature>
<dbReference type="Proteomes" id="UP001302367">
    <property type="component" value="Chromosome 3"/>
</dbReference>
<evidence type="ECO:0000313" key="3">
    <source>
        <dbReference type="EMBL" id="WPB00451.1"/>
    </source>
</evidence>
<feature type="region of interest" description="Disordered" evidence="1">
    <location>
        <begin position="1"/>
        <end position="114"/>
    </location>
</feature>
<name>A0A2G5I1L4_CERBT</name>
<dbReference type="EMBL" id="LKMD01000101">
    <property type="protein sequence ID" value="PIA98669.1"/>
    <property type="molecule type" value="Genomic_DNA"/>
</dbReference>
<evidence type="ECO:0000313" key="2">
    <source>
        <dbReference type="EMBL" id="PIA98669.1"/>
    </source>
</evidence>
<evidence type="ECO:0000313" key="4">
    <source>
        <dbReference type="Proteomes" id="UP000230605"/>
    </source>
</evidence>
<dbReference type="OrthoDB" id="3630522at2759"/>